<evidence type="ECO:0000256" key="1">
    <source>
        <dbReference type="SAM" id="SignalP"/>
    </source>
</evidence>
<dbReference type="AlphaFoldDB" id="A0AA37QBT6"/>
<keyword evidence="3" id="KW-1185">Reference proteome</keyword>
<organism evidence="2 3">
    <name type="scientific">Roseisolibacter agri</name>
    <dbReference type="NCBI Taxonomy" id="2014610"/>
    <lineage>
        <taxon>Bacteria</taxon>
        <taxon>Pseudomonadati</taxon>
        <taxon>Gemmatimonadota</taxon>
        <taxon>Gemmatimonadia</taxon>
        <taxon>Gemmatimonadales</taxon>
        <taxon>Gemmatimonadaceae</taxon>
        <taxon>Roseisolibacter</taxon>
    </lineage>
</organism>
<dbReference type="RefSeq" id="WP_284351288.1">
    <property type="nucleotide sequence ID" value="NZ_BRXS01000005.1"/>
</dbReference>
<keyword evidence="1" id="KW-0732">Signal</keyword>
<sequence length="133" mass="13669">MRAHTYLSMLAAAVGVGLAAAPAAAQNAMAATPRPVATYELRVGLPDRTMPAKVVVADSAGALVASFRRATDGSAIPLIVNVEGSDLVLHADTESGLLELVLHRQNGSAAKSRVTGRWTLGAQQGALQGRLKS</sequence>
<dbReference type="Proteomes" id="UP001161325">
    <property type="component" value="Unassembled WGS sequence"/>
</dbReference>
<evidence type="ECO:0000313" key="2">
    <source>
        <dbReference type="EMBL" id="GLC26836.1"/>
    </source>
</evidence>
<gene>
    <name evidence="2" type="ORF">rosag_33490</name>
</gene>
<feature type="signal peptide" evidence="1">
    <location>
        <begin position="1"/>
        <end position="25"/>
    </location>
</feature>
<name>A0AA37QBT6_9BACT</name>
<reference evidence="2" key="1">
    <citation type="submission" date="2022-08" db="EMBL/GenBank/DDBJ databases">
        <title>Draft genome sequencing of Roseisolibacter agri AW1220.</title>
        <authorList>
            <person name="Tobiishi Y."/>
            <person name="Tonouchi A."/>
        </authorList>
    </citation>
    <scope>NUCLEOTIDE SEQUENCE</scope>
    <source>
        <strain evidence="2">AW1220</strain>
    </source>
</reference>
<comment type="caution">
    <text evidence="2">The sequence shown here is derived from an EMBL/GenBank/DDBJ whole genome shotgun (WGS) entry which is preliminary data.</text>
</comment>
<dbReference type="EMBL" id="BRXS01000005">
    <property type="protein sequence ID" value="GLC26836.1"/>
    <property type="molecule type" value="Genomic_DNA"/>
</dbReference>
<protein>
    <submittedName>
        <fullName evidence="2">Uncharacterized protein</fullName>
    </submittedName>
</protein>
<proteinExistence type="predicted"/>
<accession>A0AA37QBT6</accession>
<evidence type="ECO:0000313" key="3">
    <source>
        <dbReference type="Proteomes" id="UP001161325"/>
    </source>
</evidence>
<feature type="chain" id="PRO_5041256838" evidence="1">
    <location>
        <begin position="26"/>
        <end position="133"/>
    </location>
</feature>